<proteinExistence type="predicted"/>
<keyword evidence="2" id="KW-0238">DNA-binding</keyword>
<dbReference type="InterPro" id="IPR046775">
    <property type="entry name" value="DMTF1_N"/>
</dbReference>
<dbReference type="Pfam" id="PF20588">
    <property type="entry name" value="DMTF1_N"/>
    <property type="match status" value="1"/>
</dbReference>
<dbReference type="Pfam" id="PF00249">
    <property type="entry name" value="Myb_DNA-binding"/>
    <property type="match status" value="2"/>
</dbReference>
<dbReference type="InterPro" id="IPR017930">
    <property type="entry name" value="Myb_dom"/>
</dbReference>
<dbReference type="PROSITE" id="PS50090">
    <property type="entry name" value="MYB_LIKE"/>
    <property type="match status" value="2"/>
</dbReference>
<dbReference type="GO" id="GO:0000978">
    <property type="term" value="F:RNA polymerase II cis-regulatory region sequence-specific DNA binding"/>
    <property type="evidence" value="ECO:0007669"/>
    <property type="project" value="TreeGrafter"/>
</dbReference>
<evidence type="ECO:0000313" key="8">
    <source>
        <dbReference type="Proteomes" id="UP001165740"/>
    </source>
</evidence>
<feature type="chain" id="PRO_5040992193" evidence="5">
    <location>
        <begin position="19"/>
        <end position="773"/>
    </location>
</feature>
<accession>A0A9W3A7U0</accession>
<protein>
    <submittedName>
        <fullName evidence="9">Cyclin-D-binding Myb-like transcription factor 1 isoform X1</fullName>
    </submittedName>
</protein>
<feature type="domain" description="Myb-like" evidence="6">
    <location>
        <begin position="394"/>
        <end position="455"/>
    </location>
</feature>
<sequence length="773" mass="85506">MVILFLIWVSKIIPPLKGDKTGNKQAKQWQLEYFVHPGSLRNENIDAHVECSVMEDDSGSTSFKVIEDINDTSCMPEENKLGTMTVDQEEVSQNASLQVEDRICAFKTEPGIEVSCVEMDPLTAVEEVEMDTMLKTEVVEHELDPNEEGEAGVSPQQFIILSQPPNETPDSMELSHSVQTKYIRIDGADGQTYVLAYSEDSLLSTAGEQKESNNQPALSTKKVGKNRPAAPSTVVTLQPSTSSGTKAGVNPTSDGINQAWFTTRDDKTALHNNGHKWKQGQWTKEEVEILEANITNYCKDHSIKDPAEVIFEMSKDERKDFYRTVALGIQRPLFSVYRRVTRMYDHKNHRGKYTPSEMKNLKVLRAKHGNDWAAIGVALGRSASSVKDKCRLMKDNCNAGKWYPEEEERLAAAVYNLTGLKPSESITSGLSWATVAQHVGTRSEKQCRTKWLNYLNWKQQGGADWTREDDGLLIDKVSKMNVTSDTEIDWVALSQDWASVRSPQWLRGKWWALKHHIADYNKLSYPALLEQMHQALHWNLKPKFGSRQSKDSLAGSSADVYKNCIPVSLTANADGSGSFALSYCSSDEEGFQAFEVLQQWTPQIITQSTSASDSILNGAGGHIIVQTLGSPLGDGLHLGGQQQVIISTADVSPGELTEDDSAIHVSDGQDLSGDHLHESSITPFSSNVEEIITVSEYHSQESESGDQDLMTHDVFETVTSESSSDLVMGVTSSHHASSLMTSLKDPILMSSSDVECDKSQNAVLTDESSELID</sequence>
<dbReference type="Gene3D" id="1.10.10.60">
    <property type="entry name" value="Homeodomain-like"/>
    <property type="match status" value="2"/>
</dbReference>
<dbReference type="FunFam" id="1.10.10.60:FF:000139">
    <property type="entry name" value="cyclin-D-binding Myb-like transcription factor 1 isoform X2"/>
    <property type="match status" value="1"/>
</dbReference>
<feature type="domain" description="HTH myb-type" evidence="7">
    <location>
        <begin position="431"/>
        <end position="459"/>
    </location>
</feature>
<dbReference type="PANTHER" id="PTHR46380">
    <property type="entry name" value="CYCLIN-D-BINDING MYB-LIKE TRANSCRIPTION FACTOR 1"/>
    <property type="match status" value="1"/>
</dbReference>
<dbReference type="InterPro" id="IPR001005">
    <property type="entry name" value="SANT/Myb"/>
</dbReference>
<keyword evidence="8" id="KW-1185">Reference proteome</keyword>
<dbReference type="PANTHER" id="PTHR46380:SF2">
    <property type="entry name" value="CYCLIN-D-BINDING MYB-LIKE TRANSCRIPTION FACTOR 1"/>
    <property type="match status" value="1"/>
</dbReference>
<feature type="compositionally biased region" description="Polar residues" evidence="4">
    <location>
        <begin position="754"/>
        <end position="763"/>
    </location>
</feature>
<dbReference type="Proteomes" id="UP001165740">
    <property type="component" value="Chromosome 4"/>
</dbReference>
<dbReference type="AlphaFoldDB" id="A0A9W3A7U0"/>
<feature type="signal peptide" evidence="5">
    <location>
        <begin position="1"/>
        <end position="18"/>
    </location>
</feature>
<evidence type="ECO:0000256" key="2">
    <source>
        <dbReference type="ARBA" id="ARBA00023125"/>
    </source>
</evidence>
<dbReference type="GO" id="GO:0005634">
    <property type="term" value="C:nucleus"/>
    <property type="evidence" value="ECO:0007669"/>
    <property type="project" value="UniProtKB-SubCell"/>
</dbReference>
<feature type="region of interest" description="Disordered" evidence="4">
    <location>
        <begin position="754"/>
        <end position="773"/>
    </location>
</feature>
<dbReference type="OrthoDB" id="39591at2759"/>
<dbReference type="InterPro" id="IPR051651">
    <property type="entry name" value="DMTF1_DNA-bind_reg"/>
</dbReference>
<evidence type="ECO:0000256" key="1">
    <source>
        <dbReference type="ARBA" id="ARBA00004123"/>
    </source>
</evidence>
<dbReference type="SUPFAM" id="SSF46689">
    <property type="entry name" value="Homeodomain-like"/>
    <property type="match status" value="3"/>
</dbReference>
<dbReference type="InterPro" id="IPR009057">
    <property type="entry name" value="Homeodomain-like_sf"/>
</dbReference>
<dbReference type="PROSITE" id="PS51294">
    <property type="entry name" value="HTH_MYB"/>
    <property type="match status" value="1"/>
</dbReference>
<name>A0A9W3A7U0_BIOGL</name>
<feature type="domain" description="Myb-like" evidence="6">
    <location>
        <begin position="465"/>
        <end position="510"/>
    </location>
</feature>
<evidence type="ECO:0000259" key="7">
    <source>
        <dbReference type="PROSITE" id="PS51294"/>
    </source>
</evidence>
<feature type="compositionally biased region" description="Polar residues" evidence="4">
    <location>
        <begin position="205"/>
        <end position="218"/>
    </location>
</feature>
<keyword evidence="5" id="KW-0732">Signal</keyword>
<comment type="subcellular location">
    <subcellularLocation>
        <location evidence="1">Nucleus</location>
    </subcellularLocation>
</comment>
<keyword evidence="3" id="KW-0539">Nucleus</keyword>
<evidence type="ECO:0000313" key="9">
    <source>
        <dbReference type="RefSeq" id="XP_055883367.1"/>
    </source>
</evidence>
<gene>
    <name evidence="9" type="primary">LOC106071959</name>
</gene>
<dbReference type="CDD" id="cd00167">
    <property type="entry name" value="SANT"/>
    <property type="match status" value="2"/>
</dbReference>
<evidence type="ECO:0000256" key="4">
    <source>
        <dbReference type="SAM" id="MobiDB-lite"/>
    </source>
</evidence>
<dbReference type="OMA" id="NDCLHAN"/>
<dbReference type="RefSeq" id="XP_055883367.1">
    <property type="nucleotide sequence ID" value="XM_056027392.1"/>
</dbReference>
<evidence type="ECO:0000259" key="6">
    <source>
        <dbReference type="PROSITE" id="PS50090"/>
    </source>
</evidence>
<feature type="region of interest" description="Disordered" evidence="4">
    <location>
        <begin position="205"/>
        <end position="256"/>
    </location>
</feature>
<organism evidence="8 9">
    <name type="scientific">Biomphalaria glabrata</name>
    <name type="common">Bloodfluke planorb</name>
    <name type="synonym">Freshwater snail</name>
    <dbReference type="NCBI Taxonomy" id="6526"/>
    <lineage>
        <taxon>Eukaryota</taxon>
        <taxon>Metazoa</taxon>
        <taxon>Spiralia</taxon>
        <taxon>Lophotrochozoa</taxon>
        <taxon>Mollusca</taxon>
        <taxon>Gastropoda</taxon>
        <taxon>Heterobranchia</taxon>
        <taxon>Euthyneura</taxon>
        <taxon>Panpulmonata</taxon>
        <taxon>Hygrophila</taxon>
        <taxon>Lymnaeoidea</taxon>
        <taxon>Planorbidae</taxon>
        <taxon>Biomphalaria</taxon>
    </lineage>
</organism>
<dbReference type="GeneID" id="106071959"/>
<dbReference type="GO" id="GO:0000981">
    <property type="term" value="F:DNA-binding transcription factor activity, RNA polymerase II-specific"/>
    <property type="evidence" value="ECO:0007669"/>
    <property type="project" value="TreeGrafter"/>
</dbReference>
<evidence type="ECO:0000256" key="3">
    <source>
        <dbReference type="ARBA" id="ARBA00023242"/>
    </source>
</evidence>
<dbReference type="SMART" id="SM00717">
    <property type="entry name" value="SANT"/>
    <property type="match status" value="3"/>
</dbReference>
<feature type="compositionally biased region" description="Polar residues" evidence="4">
    <location>
        <begin position="233"/>
        <end position="256"/>
    </location>
</feature>
<reference evidence="9" key="1">
    <citation type="submission" date="2025-08" db="UniProtKB">
        <authorList>
            <consortium name="RefSeq"/>
        </authorList>
    </citation>
    <scope>IDENTIFICATION</scope>
</reference>
<evidence type="ECO:0000256" key="5">
    <source>
        <dbReference type="SAM" id="SignalP"/>
    </source>
</evidence>